<dbReference type="SUPFAM" id="SSF101904">
    <property type="entry name" value="GyrA/ParC C-terminal domain-like"/>
    <property type="match status" value="1"/>
</dbReference>
<accession>A0A1G2PC98</accession>
<dbReference type="InterPro" id="IPR013757">
    <property type="entry name" value="Topo_IIA_A_a_sf"/>
</dbReference>
<dbReference type="InterPro" id="IPR050220">
    <property type="entry name" value="Type_II_DNA_Topoisomerases"/>
</dbReference>
<evidence type="ECO:0000313" key="13">
    <source>
        <dbReference type="Proteomes" id="UP000178869"/>
    </source>
</evidence>
<dbReference type="InterPro" id="IPR002205">
    <property type="entry name" value="Topo_IIA_dom_A"/>
</dbReference>
<dbReference type="PANTHER" id="PTHR43493:SF5">
    <property type="entry name" value="DNA GYRASE SUBUNIT A, CHLOROPLASTIC_MITOCHONDRIAL"/>
    <property type="match status" value="1"/>
</dbReference>
<evidence type="ECO:0000256" key="4">
    <source>
        <dbReference type="ARBA" id="ARBA00022840"/>
    </source>
</evidence>
<dbReference type="EMBL" id="MHSR01000024">
    <property type="protein sequence ID" value="OHA45958.1"/>
    <property type="molecule type" value="Genomic_DNA"/>
</dbReference>
<evidence type="ECO:0000256" key="8">
    <source>
        <dbReference type="ARBA" id="ARBA00063644"/>
    </source>
</evidence>
<dbReference type="Gene3D" id="1.10.268.10">
    <property type="entry name" value="Topoisomerase, domain 3"/>
    <property type="match status" value="1"/>
</dbReference>
<dbReference type="FunFam" id="3.30.1360.40:FF:000002">
    <property type="entry name" value="DNA gyrase subunit A"/>
    <property type="match status" value="1"/>
</dbReference>
<dbReference type="GO" id="GO:0009330">
    <property type="term" value="C:DNA topoisomerase type II (double strand cut, ATP-hydrolyzing) complex"/>
    <property type="evidence" value="ECO:0007669"/>
    <property type="project" value="TreeGrafter"/>
</dbReference>
<evidence type="ECO:0000256" key="5">
    <source>
        <dbReference type="ARBA" id="ARBA00023029"/>
    </source>
</evidence>
<protein>
    <recommendedName>
        <fullName evidence="9">DNA gyrase subunit A</fullName>
        <ecNumber evidence="9">5.6.2.2</ecNumber>
    </recommendedName>
</protein>
<dbReference type="NCBIfam" id="TIGR01063">
    <property type="entry name" value="gyrA"/>
    <property type="match status" value="1"/>
</dbReference>
<reference evidence="12 13" key="1">
    <citation type="journal article" date="2016" name="Nat. Commun.">
        <title>Thousands of microbial genomes shed light on interconnected biogeochemical processes in an aquifer system.</title>
        <authorList>
            <person name="Anantharaman K."/>
            <person name="Brown C.T."/>
            <person name="Hug L.A."/>
            <person name="Sharon I."/>
            <person name="Castelle C.J."/>
            <person name="Probst A.J."/>
            <person name="Thomas B.C."/>
            <person name="Singh A."/>
            <person name="Wilkins M.J."/>
            <person name="Karaoz U."/>
            <person name="Brodie E.L."/>
            <person name="Williams K.H."/>
            <person name="Hubbard S.S."/>
            <person name="Banfield J.F."/>
        </authorList>
    </citation>
    <scope>NUCLEOTIDE SEQUENCE [LARGE SCALE GENOMIC DNA]</scope>
</reference>
<dbReference type="PROSITE" id="PS52040">
    <property type="entry name" value="TOPO_IIA"/>
    <property type="match status" value="1"/>
</dbReference>
<dbReference type="EC" id="5.6.2.2" evidence="9"/>
<dbReference type="InterPro" id="IPR035516">
    <property type="entry name" value="Gyrase/topoIV_suA_C"/>
</dbReference>
<dbReference type="SUPFAM" id="SSF56719">
    <property type="entry name" value="Type II DNA topoisomerase"/>
    <property type="match status" value="1"/>
</dbReference>
<dbReference type="GO" id="GO:0006261">
    <property type="term" value="P:DNA-templated DNA replication"/>
    <property type="evidence" value="ECO:0007669"/>
    <property type="project" value="UniProtKB-UniRule"/>
</dbReference>
<comment type="subcellular location">
    <subcellularLocation>
        <location evidence="9">Cytoplasm</location>
    </subcellularLocation>
</comment>
<evidence type="ECO:0000256" key="10">
    <source>
        <dbReference type="PROSITE-ProRule" id="PRU01384"/>
    </source>
</evidence>
<dbReference type="FunFam" id="3.90.199.10:FF:000001">
    <property type="entry name" value="DNA gyrase subunit A"/>
    <property type="match status" value="1"/>
</dbReference>
<evidence type="ECO:0000256" key="3">
    <source>
        <dbReference type="ARBA" id="ARBA00022741"/>
    </source>
</evidence>
<sequence length="807" mass="88804">MSDIGAVQKKDISDEIQSSYLDYAMSVIVARALPDVRDGLKPVHRRILFAMHEMGLGHAVKFRKCAAVVGEVLGKYHPHGDVAVYDALVRMAQNFSLRYTLVSGQGNFGSIDGDAAAAMRYTESRLTTVAEELLSDIEKETVQFVPNYDGVRQEPKVLPAKLPNLLLNGSVGIAVGMATNIPPHNISEVIDGAIHLLSHPQTKHDELMKFIKGPDFPTGGIIYGSSDISQAYAQGRGPIVVRGKAEIIEGGKRARQIIISEIPFQVIKADLIEQIANLVHNKKLEGIRDVRDESDKEGLRVVIDLKSDGHAQKILNALFHMTDLQKTFHLNMLALVDGLQPQVLTLKSVLEEYIKHRREVVRKRTQYELTKAKERAHILEGLVKALDHIDAIIKLIKSSANKEDAHVNLRKKFGFSDRQAAAILALPLSSLARLERERLMQELKAKKLLIKGFEEILGSPKKLDVVIEEELIDLRKRFGDERRTYIESAALGKVTDADLIVPEDVIIVLTADGFIKRVSPTQFRTQKRGGRGVAGMEVKEEDAVLDFVFGNNHDALLCFSSKGRVFRVMVWDVPEGTRTSRGKAVANFLSLGPQEVISALVPIPKESPPQYLFLVTQKGVIKRSKIVDFANVRKNGITALALQKGDELVGAVSTKGDNEIFLITRKGKAVRFPEKDLRPLGRTALGVRGVAMAQADEVVDIGVIQDGKGDVLIVSENGFGKRTDLSQYRKQKRGGAGIKAMQVTAKTGPLVGGHILIGKEEELIVVSIKGQVIRTPLSTIPKRARTTQGVRLMKLVPGDKIASFVIL</sequence>
<dbReference type="FunFam" id="2.120.10.90:FF:000005">
    <property type="entry name" value="DNA topoisomerase 4 subunit A"/>
    <property type="match status" value="1"/>
</dbReference>
<dbReference type="SMART" id="SM00434">
    <property type="entry name" value="TOP4c"/>
    <property type="match status" value="1"/>
</dbReference>
<comment type="similarity">
    <text evidence="2 9">Belongs to the type II topoisomerase GyrA/ParC subunit family.</text>
</comment>
<dbReference type="GO" id="GO:0005694">
    <property type="term" value="C:chromosome"/>
    <property type="evidence" value="ECO:0007669"/>
    <property type="project" value="InterPro"/>
</dbReference>
<keyword evidence="6 9" id="KW-0238">DNA-binding</keyword>
<comment type="catalytic activity">
    <reaction evidence="1 9 10">
        <text>ATP-dependent breakage, passage and rejoining of double-stranded DNA.</text>
        <dbReference type="EC" id="5.6.2.2"/>
    </reaction>
</comment>
<dbReference type="Pfam" id="PF03989">
    <property type="entry name" value="DNA_gyraseA_C"/>
    <property type="match status" value="6"/>
</dbReference>
<name>A0A1G2PC98_9BACT</name>
<dbReference type="GO" id="GO:0005737">
    <property type="term" value="C:cytoplasm"/>
    <property type="evidence" value="ECO:0007669"/>
    <property type="project" value="UniProtKB-SubCell"/>
</dbReference>
<comment type="caution">
    <text evidence="12">The sequence shown here is derived from an EMBL/GenBank/DDBJ whole genome shotgun (WGS) entry which is preliminary data.</text>
</comment>
<dbReference type="CDD" id="cd00187">
    <property type="entry name" value="TOP4c"/>
    <property type="match status" value="1"/>
</dbReference>
<evidence type="ECO:0000256" key="7">
    <source>
        <dbReference type="ARBA" id="ARBA00023235"/>
    </source>
</evidence>
<dbReference type="GO" id="GO:0003677">
    <property type="term" value="F:DNA binding"/>
    <property type="evidence" value="ECO:0007669"/>
    <property type="project" value="UniProtKB-UniRule"/>
</dbReference>
<dbReference type="InterPro" id="IPR006691">
    <property type="entry name" value="GyrA/parC_rep"/>
</dbReference>
<dbReference type="GO" id="GO:0034335">
    <property type="term" value="F:DNA negative supercoiling activity"/>
    <property type="evidence" value="ECO:0007669"/>
    <property type="project" value="UniProtKB-ARBA"/>
</dbReference>
<keyword evidence="5 9" id="KW-0799">Topoisomerase</keyword>
<dbReference type="InterPro" id="IPR013760">
    <property type="entry name" value="Topo_IIA-like_dom_sf"/>
</dbReference>
<proteinExistence type="inferred from homology"/>
<keyword evidence="3 9" id="KW-0547">Nucleotide-binding</keyword>
<dbReference type="PANTHER" id="PTHR43493">
    <property type="entry name" value="DNA GYRASE/TOPOISOMERASE SUBUNIT A"/>
    <property type="match status" value="1"/>
</dbReference>
<comment type="subunit">
    <text evidence="8">Heterotetramer composed of ParC and ParE.</text>
</comment>
<evidence type="ECO:0000259" key="11">
    <source>
        <dbReference type="PROSITE" id="PS52040"/>
    </source>
</evidence>
<dbReference type="GO" id="GO:0005524">
    <property type="term" value="F:ATP binding"/>
    <property type="evidence" value="ECO:0007669"/>
    <property type="project" value="UniProtKB-UniRule"/>
</dbReference>
<organism evidence="12 13">
    <name type="scientific">Candidatus Terrybacteria bacterium RIFCSPHIGHO2_01_FULL_43_35</name>
    <dbReference type="NCBI Taxonomy" id="1802361"/>
    <lineage>
        <taxon>Bacteria</taxon>
        <taxon>Candidatus Terryibacteriota</taxon>
    </lineage>
</organism>
<dbReference type="AlphaFoldDB" id="A0A1G2PC98"/>
<dbReference type="HAMAP" id="MF_01897">
    <property type="entry name" value="GyrA"/>
    <property type="match status" value="1"/>
</dbReference>
<dbReference type="Pfam" id="PF00521">
    <property type="entry name" value="DNA_topoisoIV"/>
    <property type="match status" value="1"/>
</dbReference>
<evidence type="ECO:0000256" key="6">
    <source>
        <dbReference type="ARBA" id="ARBA00023125"/>
    </source>
</evidence>
<keyword evidence="4 9" id="KW-0067">ATP-binding</keyword>
<evidence type="ECO:0000256" key="1">
    <source>
        <dbReference type="ARBA" id="ARBA00000185"/>
    </source>
</evidence>
<dbReference type="Gene3D" id="3.90.199.10">
    <property type="entry name" value="Topoisomerase II, domain 5"/>
    <property type="match status" value="1"/>
</dbReference>
<dbReference type="InterPro" id="IPR005743">
    <property type="entry name" value="GyrA"/>
</dbReference>
<comment type="miscellaneous">
    <text evidence="9">Few gyrases are as efficient as E.coli at forming negative supercoils. Not all organisms have 2 type II topoisomerases; in organisms with a single type II topoisomerase this enzyme also has to decatenate newly replicated chromosomes.</text>
</comment>
<gene>
    <name evidence="9" type="primary">gyrA</name>
    <name evidence="12" type="ORF">A2828_00855</name>
</gene>
<dbReference type="InterPro" id="IPR013758">
    <property type="entry name" value="Topo_IIA_A/C_ab"/>
</dbReference>
<feature type="active site" description="O-(5'-phospho-DNA)-tyrosine intermediate" evidence="9 10">
    <location>
        <position position="121"/>
    </location>
</feature>
<evidence type="ECO:0000256" key="9">
    <source>
        <dbReference type="HAMAP-Rule" id="MF_01897"/>
    </source>
</evidence>
<dbReference type="Gene3D" id="2.120.10.90">
    <property type="entry name" value="DNA gyrase/topoisomerase IV, subunit A, C-terminal"/>
    <property type="match status" value="1"/>
</dbReference>
<feature type="short sequence motif" description="GyrA-box" evidence="9">
    <location>
        <begin position="526"/>
        <end position="532"/>
    </location>
</feature>
<dbReference type="GO" id="GO:0006265">
    <property type="term" value="P:DNA topological change"/>
    <property type="evidence" value="ECO:0007669"/>
    <property type="project" value="UniProtKB-UniRule"/>
</dbReference>
<dbReference type="FunFam" id="1.10.268.10:FF:000001">
    <property type="entry name" value="DNA gyrase subunit A"/>
    <property type="match status" value="1"/>
</dbReference>
<dbReference type="NCBIfam" id="NF004043">
    <property type="entry name" value="PRK05560.1"/>
    <property type="match status" value="1"/>
</dbReference>
<comment type="function">
    <text evidence="9">A type II topoisomerase that negatively supercoils closed circular double-stranded (ds) DNA in an ATP-dependent manner to modulate DNA topology and maintain chromosomes in an underwound state. Negative supercoiling favors strand separation, and DNA replication, transcription, recombination and repair, all of which involve strand separation. Also able to catalyze the interconversion of other topological isomers of dsDNA rings, including catenanes and knotted rings. Type II topoisomerases break and join 2 DNA strands simultaneously in an ATP-dependent manner.</text>
</comment>
<comment type="subunit">
    <text evidence="9">Heterotetramer, composed of two GyrA and two GyrB chains. In the heterotetramer, GyrA contains the active site tyrosine that forms a transient covalent intermediate with DNA, while GyrB binds cofactors and catalyzes ATP hydrolysis.</text>
</comment>
<evidence type="ECO:0000313" key="12">
    <source>
        <dbReference type="EMBL" id="OHA45958.1"/>
    </source>
</evidence>
<dbReference type="NCBIfam" id="NF004044">
    <property type="entry name" value="PRK05561.1"/>
    <property type="match status" value="1"/>
</dbReference>
<feature type="domain" description="Topo IIA-type catalytic" evidence="11">
    <location>
        <begin position="33"/>
        <end position="499"/>
    </location>
</feature>
<keyword evidence="9" id="KW-0963">Cytoplasm</keyword>
<keyword evidence="7 9" id="KW-0413">Isomerase</keyword>
<evidence type="ECO:0000256" key="2">
    <source>
        <dbReference type="ARBA" id="ARBA00008263"/>
    </source>
</evidence>
<dbReference type="Proteomes" id="UP000178869">
    <property type="component" value="Unassembled WGS sequence"/>
</dbReference>
<dbReference type="Gene3D" id="3.30.1360.40">
    <property type="match status" value="1"/>
</dbReference>